<evidence type="ECO:0000256" key="1">
    <source>
        <dbReference type="ARBA" id="ARBA00022670"/>
    </source>
</evidence>
<feature type="active site" description="Charge relay system" evidence="5">
    <location>
        <position position="162"/>
    </location>
</feature>
<feature type="signal peptide" evidence="7">
    <location>
        <begin position="1"/>
        <end position="21"/>
    </location>
</feature>
<dbReference type="InterPro" id="IPR013425">
    <property type="entry name" value="Autotrns_rpt"/>
</dbReference>
<comment type="caution">
    <text evidence="9">The sequence shown here is derived from an EMBL/GenBank/DDBJ whole genome shotgun (WGS) entry which is preliminary data.</text>
</comment>
<feature type="compositionally biased region" description="Polar residues" evidence="6">
    <location>
        <begin position="111"/>
        <end position="126"/>
    </location>
</feature>
<evidence type="ECO:0000256" key="7">
    <source>
        <dbReference type="SAM" id="SignalP"/>
    </source>
</evidence>
<dbReference type="PROSITE" id="PS00138">
    <property type="entry name" value="SUBTILASE_SER"/>
    <property type="match status" value="1"/>
</dbReference>
<evidence type="ECO:0000259" key="8">
    <source>
        <dbReference type="PROSITE" id="PS51208"/>
    </source>
</evidence>
<dbReference type="InterPro" id="IPR036709">
    <property type="entry name" value="Autotransporte_beta_dom_sf"/>
</dbReference>
<dbReference type="PROSITE" id="PS51257">
    <property type="entry name" value="PROKAR_LIPOPROTEIN"/>
    <property type="match status" value="1"/>
</dbReference>
<dbReference type="PROSITE" id="PS51208">
    <property type="entry name" value="AUTOTRANSPORTER"/>
    <property type="match status" value="1"/>
</dbReference>
<keyword evidence="4 5" id="KW-0720">Serine protease</keyword>
<dbReference type="InterPro" id="IPR036852">
    <property type="entry name" value="Peptidase_S8/S53_dom_sf"/>
</dbReference>
<feature type="active site" description="Charge relay system" evidence="5">
    <location>
        <position position="385"/>
    </location>
</feature>
<dbReference type="InterPro" id="IPR023828">
    <property type="entry name" value="Peptidase_S8_Ser-AS"/>
</dbReference>
<name>A0ABT7HRU8_9BACT</name>
<sequence>MNKLLKYSQVALIAISLSACGGGGGGGGGGPSAPTNTPATPPHTPNTPPDNNANLGGSGGSNSGGNLGGGSSGGTGSGGSVGGGSNFSGSSNTTANTTPPNNQGGAVTPPSGGNTNQTPPNSNQITPQPPQNLPKASVENLRPALIYSINDEDKVMKIGVIDTDFVEPRNVYFNSRDPNKDVGDTYKDENGQNRLILNEGSYKNANGIKNSHGTQVSAIIARYTKNMPIYGYTAKSTDKETAVSATNQEFMDADESNVRIINNSWGSLQDLKNPSSADDWRKIPAAKNGLFEYIAKQASTNSIIVFATGNENKDYASLESHIPVIYNDINARKGFIAVSATTYNQKAPYANKLGSLAKVYGISTDGRHTLFQNTLGGEKICEGTSCAAPVVSAAAANVWEKFPWMSNHLVVQSILSTANQLGQGDNVTTEPRDDVGWGVLNQARALKGPARFDKRLLADDEKNFVVADFNYRNYTKTKNGYTAKDRLTFSNDITGDAGFKKKGTGILYFTGSNSYTGETIVENGYLQIEKELTNSKVTIQNSGTLIARNDNQKVTIGNNNGYTLTNNGSLEVFGQGLTINGNYKAGANSRTAIDINTAQLEVKGTADMGNSRILAHINKVEQVPQNGQQEKTILTAQNLTNYSNYYTISDYINPYIKIDELKTEGNQVKVKFTRNSTNYVARAIAFSTTSSLNTANNLDTALNEVAANSSSPLSANALSIITATPFAITQTLQTLSAEIYASSQNALLNQNHQISQKMATRTLSDESGFYSSYDYNRYEISRQGFASGDTKSHLTSVGVDKSVDDFKFGVNLNRGEIKSEFTNLAGSSKITTNGVNFYAKADFSDFYTLFGTGVTWLENSVKRNLIIADDGSQINVKQNGKIYNLYAEAGYSFGFFTPFLAYELNMFRQNGIDEGQNFGIKSEKTSNDISSYLSGVRANFNAQNFSFNAALTYIYTPNADFDFKAKFVGGNSDITIKGINVAKNQVGLNFGVGYSFTPSFGVFSSYALNKGKDTKSQNLNVGVKYKF</sequence>
<evidence type="ECO:0000256" key="5">
    <source>
        <dbReference type="PROSITE-ProRule" id="PRU01240"/>
    </source>
</evidence>
<evidence type="ECO:0000256" key="4">
    <source>
        <dbReference type="ARBA" id="ARBA00022825"/>
    </source>
</evidence>
<feature type="chain" id="PRO_5047138282" evidence="7">
    <location>
        <begin position="22"/>
        <end position="1027"/>
    </location>
</feature>
<dbReference type="InterPro" id="IPR005546">
    <property type="entry name" value="Autotransporte_beta"/>
</dbReference>
<feature type="region of interest" description="Disordered" evidence="6">
    <location>
        <begin position="23"/>
        <end position="135"/>
    </location>
</feature>
<accession>A0ABT7HRU8</accession>
<reference evidence="9" key="1">
    <citation type="submission" date="2022-08" db="EMBL/GenBank/DDBJ databases">
        <authorList>
            <person name="Wang H."/>
        </authorList>
    </citation>
    <scope>NUCLEOTIDE SEQUENCE</scope>
    <source>
        <strain evidence="9">PS10</strain>
    </source>
</reference>
<evidence type="ECO:0000256" key="6">
    <source>
        <dbReference type="SAM" id="MobiDB-lite"/>
    </source>
</evidence>
<evidence type="ECO:0000313" key="10">
    <source>
        <dbReference type="Proteomes" id="UP001173801"/>
    </source>
</evidence>
<keyword evidence="3 5" id="KW-0378">Hydrolase</keyword>
<proteinExistence type="inferred from homology"/>
<keyword evidence="10" id="KW-1185">Reference proteome</keyword>
<dbReference type="Pfam" id="PF12951">
    <property type="entry name" value="PATR"/>
    <property type="match status" value="1"/>
</dbReference>
<dbReference type="Proteomes" id="UP001173801">
    <property type="component" value="Unassembled WGS sequence"/>
</dbReference>
<protein>
    <submittedName>
        <fullName evidence="9">S8 family serine peptidase</fullName>
    </submittedName>
</protein>
<dbReference type="SMART" id="SM00869">
    <property type="entry name" value="Autotransporter"/>
    <property type="match status" value="1"/>
</dbReference>
<evidence type="ECO:0000256" key="2">
    <source>
        <dbReference type="ARBA" id="ARBA00022729"/>
    </source>
</evidence>
<evidence type="ECO:0000313" key="9">
    <source>
        <dbReference type="EMBL" id="MDL0089626.1"/>
    </source>
</evidence>
<gene>
    <name evidence="9" type="ORF">NYG85_09675</name>
</gene>
<feature type="domain" description="Autotransporter" evidence="8">
    <location>
        <begin position="762"/>
        <end position="1027"/>
    </location>
</feature>
<dbReference type="RefSeq" id="WP_284938329.1">
    <property type="nucleotide sequence ID" value="NZ_JANURM010000016.1"/>
</dbReference>
<feature type="compositionally biased region" description="Gly residues" evidence="6">
    <location>
        <begin position="56"/>
        <end position="86"/>
    </location>
</feature>
<organism evidence="9 10">
    <name type="scientific">Campylobacter gastrosuis</name>
    <dbReference type="NCBI Taxonomy" id="2974576"/>
    <lineage>
        <taxon>Bacteria</taxon>
        <taxon>Pseudomonadati</taxon>
        <taxon>Campylobacterota</taxon>
        <taxon>Epsilonproteobacteria</taxon>
        <taxon>Campylobacterales</taxon>
        <taxon>Campylobacteraceae</taxon>
        <taxon>Campylobacter</taxon>
    </lineage>
</organism>
<evidence type="ECO:0000256" key="3">
    <source>
        <dbReference type="ARBA" id="ARBA00022801"/>
    </source>
</evidence>
<comment type="similarity">
    <text evidence="5">Belongs to the peptidase S8 family.</text>
</comment>
<dbReference type="InterPro" id="IPR000209">
    <property type="entry name" value="Peptidase_S8/S53_dom"/>
</dbReference>
<dbReference type="NCBIfam" id="TIGR02601">
    <property type="entry name" value="autotrns_rpt"/>
    <property type="match status" value="1"/>
</dbReference>
<dbReference type="Pfam" id="PF03797">
    <property type="entry name" value="Autotransporter"/>
    <property type="match status" value="1"/>
</dbReference>
<dbReference type="Pfam" id="PF00082">
    <property type="entry name" value="Peptidase_S8"/>
    <property type="match status" value="1"/>
</dbReference>
<keyword evidence="1 5" id="KW-0645">Protease</keyword>
<feature type="active site" description="Charge relay system" evidence="5">
    <location>
        <position position="212"/>
    </location>
</feature>
<dbReference type="SUPFAM" id="SSF103515">
    <property type="entry name" value="Autotransporter"/>
    <property type="match status" value="1"/>
</dbReference>
<dbReference type="Gene3D" id="2.40.128.130">
    <property type="entry name" value="Autotransporter beta-domain"/>
    <property type="match status" value="1"/>
</dbReference>
<keyword evidence="2 7" id="KW-0732">Signal</keyword>
<feature type="compositionally biased region" description="Pro residues" evidence="6">
    <location>
        <begin position="39"/>
        <end position="48"/>
    </location>
</feature>
<feature type="compositionally biased region" description="Low complexity" evidence="6">
    <location>
        <begin position="87"/>
        <end position="105"/>
    </location>
</feature>
<dbReference type="PROSITE" id="PS51892">
    <property type="entry name" value="SUBTILASE"/>
    <property type="match status" value="1"/>
</dbReference>
<dbReference type="Gene3D" id="3.40.50.200">
    <property type="entry name" value="Peptidase S8/S53 domain"/>
    <property type="match status" value="1"/>
</dbReference>
<dbReference type="EMBL" id="JANURM010000016">
    <property type="protein sequence ID" value="MDL0089626.1"/>
    <property type="molecule type" value="Genomic_DNA"/>
</dbReference>
<reference evidence="9" key="2">
    <citation type="journal article" date="2023" name="Microorganisms">
        <title>Isolation and Genomic Characteristics of Cat-Borne Campylobacter felis sp. nov. and Sheep-Borne Campylobacter ovis sp. nov.</title>
        <authorList>
            <person name="Wang H."/>
            <person name="Li Y."/>
            <person name="Gu Y."/>
            <person name="Zhou G."/>
            <person name="Chen X."/>
            <person name="Zhang X."/>
            <person name="Shao Z."/>
            <person name="Zhang J."/>
            <person name="Zhang M."/>
        </authorList>
    </citation>
    <scope>NUCLEOTIDE SEQUENCE</scope>
    <source>
        <strain evidence="9">PS10</strain>
    </source>
</reference>
<dbReference type="SUPFAM" id="SSF52743">
    <property type="entry name" value="Subtilisin-like"/>
    <property type="match status" value="1"/>
</dbReference>